<evidence type="ECO:0000256" key="1">
    <source>
        <dbReference type="ARBA" id="ARBA00006484"/>
    </source>
</evidence>
<accession>A0A6A5W1H0</accession>
<evidence type="ECO:0000256" key="2">
    <source>
        <dbReference type="ARBA" id="ARBA00023002"/>
    </source>
</evidence>
<keyword evidence="2" id="KW-0560">Oxidoreductase</keyword>
<name>A0A6A5W1H0_9PLEO</name>
<evidence type="ECO:0000313" key="3">
    <source>
        <dbReference type="EMBL" id="KAF1994838.1"/>
    </source>
</evidence>
<dbReference type="GO" id="GO:0016491">
    <property type="term" value="F:oxidoreductase activity"/>
    <property type="evidence" value="ECO:0007669"/>
    <property type="project" value="UniProtKB-KW"/>
</dbReference>
<evidence type="ECO:0000313" key="4">
    <source>
        <dbReference type="Proteomes" id="UP000799779"/>
    </source>
</evidence>
<dbReference type="EMBL" id="ML977650">
    <property type="protein sequence ID" value="KAF1994838.1"/>
    <property type="molecule type" value="Genomic_DNA"/>
</dbReference>
<dbReference type="Proteomes" id="UP000799779">
    <property type="component" value="Unassembled WGS sequence"/>
</dbReference>
<dbReference type="AlphaFoldDB" id="A0A6A5W1H0"/>
<gene>
    <name evidence="3" type="ORF">P154DRAFT_581396</name>
</gene>
<dbReference type="InterPro" id="IPR002347">
    <property type="entry name" value="SDR_fam"/>
</dbReference>
<dbReference type="Pfam" id="PF00106">
    <property type="entry name" value="adh_short"/>
    <property type="match status" value="1"/>
</dbReference>
<proteinExistence type="inferred from homology"/>
<keyword evidence="4" id="KW-1185">Reference proteome</keyword>
<dbReference type="OrthoDB" id="191139at2759"/>
<dbReference type="InterPro" id="IPR036291">
    <property type="entry name" value="NAD(P)-bd_dom_sf"/>
</dbReference>
<dbReference type="SUPFAM" id="SSF51735">
    <property type="entry name" value="NAD(P)-binding Rossmann-fold domains"/>
    <property type="match status" value="1"/>
</dbReference>
<dbReference type="PANTHER" id="PTHR24320">
    <property type="entry name" value="RETINOL DEHYDROGENASE"/>
    <property type="match status" value="1"/>
</dbReference>
<dbReference type="PRINTS" id="PR00081">
    <property type="entry name" value="GDHRDH"/>
</dbReference>
<comment type="similarity">
    <text evidence="1">Belongs to the short-chain dehydrogenases/reductases (SDR) family.</text>
</comment>
<organism evidence="3 4">
    <name type="scientific">Amniculicola lignicola CBS 123094</name>
    <dbReference type="NCBI Taxonomy" id="1392246"/>
    <lineage>
        <taxon>Eukaryota</taxon>
        <taxon>Fungi</taxon>
        <taxon>Dikarya</taxon>
        <taxon>Ascomycota</taxon>
        <taxon>Pezizomycotina</taxon>
        <taxon>Dothideomycetes</taxon>
        <taxon>Pleosporomycetidae</taxon>
        <taxon>Pleosporales</taxon>
        <taxon>Amniculicolaceae</taxon>
        <taxon>Amniculicola</taxon>
    </lineage>
</organism>
<reference evidence="3" key="1">
    <citation type="journal article" date="2020" name="Stud. Mycol.">
        <title>101 Dothideomycetes genomes: a test case for predicting lifestyles and emergence of pathogens.</title>
        <authorList>
            <person name="Haridas S."/>
            <person name="Albert R."/>
            <person name="Binder M."/>
            <person name="Bloem J."/>
            <person name="Labutti K."/>
            <person name="Salamov A."/>
            <person name="Andreopoulos B."/>
            <person name="Baker S."/>
            <person name="Barry K."/>
            <person name="Bills G."/>
            <person name="Bluhm B."/>
            <person name="Cannon C."/>
            <person name="Castanera R."/>
            <person name="Culley D."/>
            <person name="Daum C."/>
            <person name="Ezra D."/>
            <person name="Gonzalez J."/>
            <person name="Henrissat B."/>
            <person name="Kuo A."/>
            <person name="Liang C."/>
            <person name="Lipzen A."/>
            <person name="Lutzoni F."/>
            <person name="Magnuson J."/>
            <person name="Mondo S."/>
            <person name="Nolan M."/>
            <person name="Ohm R."/>
            <person name="Pangilinan J."/>
            <person name="Park H.-J."/>
            <person name="Ramirez L."/>
            <person name="Alfaro M."/>
            <person name="Sun H."/>
            <person name="Tritt A."/>
            <person name="Yoshinaga Y."/>
            <person name="Zwiers L.-H."/>
            <person name="Turgeon B."/>
            <person name="Goodwin S."/>
            <person name="Spatafora J."/>
            <person name="Crous P."/>
            <person name="Grigoriev I."/>
        </authorList>
    </citation>
    <scope>NUCLEOTIDE SEQUENCE</scope>
    <source>
        <strain evidence="3">CBS 123094</strain>
    </source>
</reference>
<sequence>MPAYKYDPSTDIPSLSSKVFLVTGGTAGLGMETVLQLAKHDPARIIFTGRNVSAADKTISAAKKVNPGLDIVFMPCDFTSLDSVYAIGKEVLKQNLRLDVLLCNAGVMAVPAAVTKDNYEIQFGINHIAHALLMKVLLPLLQRTASLPNTSVRIVSNTSLGFAGSKGIHLDKINAPGASSFIGRWFRYSDAKLANILYAQQLAKHYPEITSVAIHPGVIITGLVSSLPLFDRIFVFLTTWWQQIDESDGVKNQLWAATAGDGVANGAFYEPVGVIGRTTKASLDVKGAEKLWDWTEKELARFE</sequence>
<protein>
    <submittedName>
        <fullName evidence="3">Short-chain dehydrogenase/ reductase-like protein</fullName>
    </submittedName>
</protein>
<dbReference type="Gene3D" id="3.40.50.720">
    <property type="entry name" value="NAD(P)-binding Rossmann-like Domain"/>
    <property type="match status" value="1"/>
</dbReference>
<dbReference type="PANTHER" id="PTHR24320:SF154">
    <property type="entry name" value="OXIDOREDUCTASE, SHORT-CHAIN DEHYDROGENASE_REDUCTASE FAMILY (AFU_ORTHOLOGUE AFUA_2G04560)"/>
    <property type="match status" value="1"/>
</dbReference>